<dbReference type="NCBIfam" id="TIGR04269">
    <property type="entry name" value="SAM_SPASM_FxsB"/>
    <property type="match status" value="1"/>
</dbReference>
<dbReference type="PROSITE" id="PS51918">
    <property type="entry name" value="RADICAL_SAM"/>
    <property type="match status" value="1"/>
</dbReference>
<dbReference type="CDD" id="cd01335">
    <property type="entry name" value="Radical_SAM"/>
    <property type="match status" value="1"/>
</dbReference>
<dbReference type="SFLD" id="SFLDG01072">
    <property type="entry name" value="dehydrogenase_like"/>
    <property type="match status" value="1"/>
</dbReference>
<dbReference type="InterPro" id="IPR007197">
    <property type="entry name" value="rSAM"/>
</dbReference>
<dbReference type="InterPro" id="IPR013785">
    <property type="entry name" value="Aldolase_TIM"/>
</dbReference>
<keyword evidence="6" id="KW-0411">Iron-sulfur</keyword>
<evidence type="ECO:0000256" key="6">
    <source>
        <dbReference type="ARBA" id="ARBA00023014"/>
    </source>
</evidence>
<dbReference type="GO" id="GO:0051539">
    <property type="term" value="F:4 iron, 4 sulfur cluster binding"/>
    <property type="evidence" value="ECO:0007669"/>
    <property type="project" value="UniProtKB-KW"/>
</dbReference>
<evidence type="ECO:0000313" key="9">
    <source>
        <dbReference type="Proteomes" id="UP000274046"/>
    </source>
</evidence>
<dbReference type="EMBL" id="RBEE01000019">
    <property type="protein sequence ID" value="RNL53137.1"/>
    <property type="molecule type" value="Genomic_DNA"/>
</dbReference>
<evidence type="ECO:0000256" key="4">
    <source>
        <dbReference type="ARBA" id="ARBA00022723"/>
    </source>
</evidence>
<dbReference type="NCBIfam" id="NF041707">
    <property type="entry name" value="rSAM_YhhB"/>
    <property type="match status" value="1"/>
</dbReference>
<evidence type="ECO:0000256" key="5">
    <source>
        <dbReference type="ARBA" id="ARBA00023004"/>
    </source>
</evidence>
<evidence type="ECO:0000256" key="2">
    <source>
        <dbReference type="ARBA" id="ARBA00022485"/>
    </source>
</evidence>
<dbReference type="SUPFAM" id="SSF102114">
    <property type="entry name" value="Radical SAM enzymes"/>
    <property type="match status" value="1"/>
</dbReference>
<dbReference type="PANTHER" id="PTHR43273:SF8">
    <property type="entry name" value="RADICAL SAM DOMAIN PROTEIN"/>
    <property type="match status" value="1"/>
</dbReference>
<reference evidence="8 9" key="1">
    <citation type="submission" date="2018-10" db="EMBL/GenBank/DDBJ databases">
        <title>Genome sequencing of Pedobacter jejuensis TNB23.</title>
        <authorList>
            <person name="Cho Y.-J."/>
            <person name="Cho A."/>
            <person name="Kim O.-S."/>
        </authorList>
    </citation>
    <scope>NUCLEOTIDE SEQUENCE [LARGE SCALE GENOMIC DNA]</scope>
    <source>
        <strain evidence="8 9">TNB23</strain>
    </source>
</reference>
<dbReference type="PANTHER" id="PTHR43273">
    <property type="entry name" value="ANAEROBIC SULFATASE-MATURATING ENZYME HOMOLOG ASLB-RELATED"/>
    <property type="match status" value="1"/>
</dbReference>
<evidence type="ECO:0000256" key="3">
    <source>
        <dbReference type="ARBA" id="ARBA00022691"/>
    </source>
</evidence>
<dbReference type="Pfam" id="PF04055">
    <property type="entry name" value="Radical_SAM"/>
    <property type="match status" value="1"/>
</dbReference>
<dbReference type="GO" id="GO:0046872">
    <property type="term" value="F:metal ion binding"/>
    <property type="evidence" value="ECO:0007669"/>
    <property type="project" value="UniProtKB-KW"/>
</dbReference>
<organism evidence="8 9">
    <name type="scientific">Pedobacter jejuensis</name>
    <dbReference type="NCBI Taxonomy" id="1268550"/>
    <lineage>
        <taxon>Bacteria</taxon>
        <taxon>Pseudomonadati</taxon>
        <taxon>Bacteroidota</taxon>
        <taxon>Sphingobacteriia</taxon>
        <taxon>Sphingobacteriales</taxon>
        <taxon>Sphingobacteriaceae</taxon>
        <taxon>Pedobacter</taxon>
    </lineage>
</organism>
<dbReference type="InterPro" id="IPR000385">
    <property type="entry name" value="MoaA_NifB_PqqE_Fe-S-bd_CS"/>
</dbReference>
<evidence type="ECO:0000259" key="7">
    <source>
        <dbReference type="PROSITE" id="PS51918"/>
    </source>
</evidence>
<dbReference type="InterPro" id="IPR058240">
    <property type="entry name" value="rSAM_sf"/>
</dbReference>
<dbReference type="RefSeq" id="WP_123205829.1">
    <property type="nucleotide sequence ID" value="NZ_RBEE01000019.1"/>
</dbReference>
<keyword evidence="3" id="KW-0949">S-adenosyl-L-methionine</keyword>
<dbReference type="Proteomes" id="UP000274046">
    <property type="component" value="Unassembled WGS sequence"/>
</dbReference>
<dbReference type="InterPro" id="IPR026337">
    <property type="entry name" value="AKG_HExxH"/>
</dbReference>
<dbReference type="Gene3D" id="3.20.20.70">
    <property type="entry name" value="Aldolase class I"/>
    <property type="match status" value="1"/>
</dbReference>
<dbReference type="NCBIfam" id="TIGR04267">
    <property type="entry name" value="mod_HExxH"/>
    <property type="match status" value="1"/>
</dbReference>
<evidence type="ECO:0000256" key="1">
    <source>
        <dbReference type="ARBA" id="ARBA00001966"/>
    </source>
</evidence>
<dbReference type="OrthoDB" id="9808591at2"/>
<evidence type="ECO:0000313" key="8">
    <source>
        <dbReference type="EMBL" id="RNL53137.1"/>
    </source>
</evidence>
<keyword evidence="9" id="KW-1185">Reference proteome</keyword>
<dbReference type="SFLD" id="SFLDS00029">
    <property type="entry name" value="Radical_SAM"/>
    <property type="match status" value="1"/>
</dbReference>
<name>A0A3N0BUT7_9SPHI</name>
<dbReference type="AlphaFoldDB" id="A0A3N0BUT7"/>
<dbReference type="InterPro" id="IPR023867">
    <property type="entry name" value="Sulphatase_maturase_rSAM"/>
</dbReference>
<accession>A0A3N0BUT7</accession>
<sequence length="709" mass="80553">MQNDALPATVSCFLLKVASRCNINCDYCYMYNHLDQSYKQQPKFMSKDIMSAATHRIVEYVLEKNLKRVAVVYHGGEPLLMQTDRFVSHIKELRSALPIGVEVEFSMQTNGILLTEDTIRSFQACGLQISLSIDGPESANNRHRLDHQGKPSFAATENALKLLQRYPSVFSGVIAVIDPRNDPQELLNFFASYDLPQLDFLLPDANFLTPPKLRDEQENIFVQWLINCFDIWFDEYPNIKIRTFDSILAGLLGVPSETDGFGFGDVSLITIETNGSYHDLDVLKITGGGTYLDNGDVFSAPIKDAVASKQVEAHRKLLKKEGLAKKCQECEIVEICGGGAVAHRYGNNGYENPSIYCSELEQLIRHIQFRVYDELAKEEPLDQLDEDFILDYELDSLDSQKIHQAKSFFMKDQVLLLKAVLSASQNESVSTEGIDEDSLQKIAIMPSVVVWTEVMKKNLEGRVLTSTDGTHLAADVSYLQSIIDDQIIDDAWPLINRADEWLRKPFGKEIHFEDRSANAEGMKVLEEAFELITSFKPSLIEEMRLISPEIQLIRDLKADPEQVVSFSDNSVPGALYVQLMRGESFIDPSDLADSLIHEHRHQKLYLLQRLTNIVDDDHILVNSPWRTELRPPSGLFHALYVFSELLEFWNFLRKKEDYRTRAEREYCIVREKLRKGFITMETCKLTPSGKALLKILEQKANLITDGATS</sequence>
<keyword evidence="2" id="KW-0004">4Fe-4S</keyword>
<dbReference type="SFLD" id="SFLDG01067">
    <property type="entry name" value="SPASM/twitch_domain_containing"/>
    <property type="match status" value="1"/>
</dbReference>
<comment type="cofactor">
    <cofactor evidence="1">
        <name>[4Fe-4S] cluster</name>
        <dbReference type="ChEBI" id="CHEBI:49883"/>
    </cofactor>
</comment>
<protein>
    <submittedName>
        <fullName evidence="8">FxsB family radical SAM/SPASM domain protein</fullName>
    </submittedName>
</protein>
<dbReference type="GO" id="GO:0016491">
    <property type="term" value="F:oxidoreductase activity"/>
    <property type="evidence" value="ECO:0007669"/>
    <property type="project" value="InterPro"/>
</dbReference>
<comment type="caution">
    <text evidence="8">The sequence shown here is derived from an EMBL/GenBank/DDBJ whole genome shotgun (WGS) entry which is preliminary data.</text>
</comment>
<gene>
    <name evidence="8" type="ORF">D7004_10550</name>
</gene>
<proteinExistence type="predicted"/>
<dbReference type="PROSITE" id="PS01305">
    <property type="entry name" value="MOAA_NIFB_PQQE"/>
    <property type="match status" value="1"/>
</dbReference>
<feature type="domain" description="Radical SAM core" evidence="7">
    <location>
        <begin position="7"/>
        <end position="234"/>
    </location>
</feature>
<keyword evidence="4" id="KW-0479">Metal-binding</keyword>
<dbReference type="InterPro" id="IPR026335">
    <property type="entry name" value="rSAM_SPASM_FxsB"/>
</dbReference>
<dbReference type="SFLD" id="SFLDG01386">
    <property type="entry name" value="main_SPASM_domain-containing"/>
    <property type="match status" value="1"/>
</dbReference>
<keyword evidence="5" id="KW-0408">Iron</keyword>